<evidence type="ECO:0000256" key="1">
    <source>
        <dbReference type="ARBA" id="ARBA00022801"/>
    </source>
</evidence>
<dbReference type="SUPFAM" id="SSF52266">
    <property type="entry name" value="SGNH hydrolase"/>
    <property type="match status" value="1"/>
</dbReference>
<dbReference type="PANTHER" id="PTHR31988:SF19">
    <property type="entry name" value="9-O-ACETYL-N-ACETYLNEURAMINIC ACID DEACETYLASE-RELATED"/>
    <property type="match status" value="1"/>
</dbReference>
<organism evidence="3 4">
    <name type="scientific">Olivibacter ginsenosidimutans</name>
    <dbReference type="NCBI Taxonomy" id="1176537"/>
    <lineage>
        <taxon>Bacteria</taxon>
        <taxon>Pseudomonadati</taxon>
        <taxon>Bacteroidota</taxon>
        <taxon>Sphingobacteriia</taxon>
        <taxon>Sphingobacteriales</taxon>
        <taxon>Sphingobacteriaceae</taxon>
        <taxon>Olivibacter</taxon>
    </lineage>
</organism>
<evidence type="ECO:0000313" key="4">
    <source>
        <dbReference type="Proteomes" id="UP001501411"/>
    </source>
</evidence>
<keyword evidence="4" id="KW-1185">Reference proteome</keyword>
<proteinExistence type="predicted"/>
<comment type="caution">
    <text evidence="3">The sequence shown here is derived from an EMBL/GenBank/DDBJ whole genome shotgun (WGS) entry which is preliminary data.</text>
</comment>
<dbReference type="InterPro" id="IPR052940">
    <property type="entry name" value="Carb_Esterase_6"/>
</dbReference>
<dbReference type="InterPro" id="IPR036514">
    <property type="entry name" value="SGNH_hydro_sf"/>
</dbReference>
<accession>A0ABP9ABH4</accession>
<protein>
    <recommendedName>
        <fullName evidence="2">Sialate O-acetylesterase domain-containing protein</fullName>
    </recommendedName>
</protein>
<reference evidence="4" key="1">
    <citation type="journal article" date="2019" name="Int. J. Syst. Evol. Microbiol.">
        <title>The Global Catalogue of Microorganisms (GCM) 10K type strain sequencing project: providing services to taxonomists for standard genome sequencing and annotation.</title>
        <authorList>
            <consortium name="The Broad Institute Genomics Platform"/>
            <consortium name="The Broad Institute Genome Sequencing Center for Infectious Disease"/>
            <person name="Wu L."/>
            <person name="Ma J."/>
        </authorList>
    </citation>
    <scope>NUCLEOTIDE SEQUENCE [LARGE SCALE GENOMIC DNA]</scope>
    <source>
        <strain evidence="4">JCM 18200</strain>
    </source>
</reference>
<sequence>MAGRGYPEAVDTIAHASVLRLNQESEWEEAKDPLHFDKPVAGVGPGFEFGKAMADADTSAVIGLIPCACHSEPI</sequence>
<dbReference type="Proteomes" id="UP001501411">
    <property type="component" value="Unassembled WGS sequence"/>
</dbReference>
<dbReference type="InterPro" id="IPR005181">
    <property type="entry name" value="SASA"/>
</dbReference>
<evidence type="ECO:0000313" key="3">
    <source>
        <dbReference type="EMBL" id="GAA4778362.1"/>
    </source>
</evidence>
<evidence type="ECO:0000259" key="2">
    <source>
        <dbReference type="Pfam" id="PF03629"/>
    </source>
</evidence>
<dbReference type="EMBL" id="BAABIQ010000001">
    <property type="protein sequence ID" value="GAA4778362.1"/>
    <property type="molecule type" value="Genomic_DNA"/>
</dbReference>
<name>A0ABP9ABH4_9SPHI</name>
<gene>
    <name evidence="3" type="ORF">GCM10023231_01140</name>
</gene>
<keyword evidence="1" id="KW-0378">Hydrolase</keyword>
<dbReference type="Gene3D" id="3.40.50.1110">
    <property type="entry name" value="SGNH hydrolase"/>
    <property type="match status" value="1"/>
</dbReference>
<feature type="domain" description="Sialate O-acetylesterase" evidence="2">
    <location>
        <begin position="1"/>
        <end position="69"/>
    </location>
</feature>
<dbReference type="PANTHER" id="PTHR31988">
    <property type="entry name" value="ESTERASE, PUTATIVE (DUF303)-RELATED"/>
    <property type="match status" value="1"/>
</dbReference>
<dbReference type="Pfam" id="PF03629">
    <property type="entry name" value="SASA"/>
    <property type="match status" value="1"/>
</dbReference>